<reference evidence="14 15" key="1">
    <citation type="submission" date="2017-02" db="EMBL/GenBank/DDBJ databases">
        <authorList>
            <person name="Peterson S.W."/>
        </authorList>
    </citation>
    <scope>NUCLEOTIDE SEQUENCE [LARGE SCALE GENOMIC DNA]</scope>
    <source>
        <strain evidence="14 15">DSM 25262</strain>
    </source>
</reference>
<evidence type="ECO:0000256" key="10">
    <source>
        <dbReference type="ARBA" id="ARBA00023209"/>
    </source>
</evidence>
<keyword evidence="9" id="KW-0443">Lipid metabolism</keyword>
<evidence type="ECO:0000256" key="12">
    <source>
        <dbReference type="SAM" id="Phobius"/>
    </source>
</evidence>
<evidence type="ECO:0000256" key="3">
    <source>
        <dbReference type="ARBA" id="ARBA00022679"/>
    </source>
</evidence>
<dbReference type="GO" id="GO:0004143">
    <property type="term" value="F:ATP-dependent diacylglycerol kinase activity"/>
    <property type="evidence" value="ECO:0007669"/>
    <property type="project" value="TreeGrafter"/>
</dbReference>
<keyword evidence="4" id="KW-0479">Metal-binding</keyword>
<evidence type="ECO:0000259" key="13">
    <source>
        <dbReference type="PROSITE" id="PS50146"/>
    </source>
</evidence>
<gene>
    <name evidence="14" type="ORF">SAMN05660236_3278</name>
</gene>
<keyword evidence="3" id="KW-0808">Transferase</keyword>
<dbReference type="PROSITE" id="PS50146">
    <property type="entry name" value="DAGK"/>
    <property type="match status" value="1"/>
</dbReference>
<dbReference type="PANTHER" id="PTHR12358">
    <property type="entry name" value="SPHINGOSINE KINASE"/>
    <property type="match status" value="1"/>
</dbReference>
<evidence type="ECO:0000313" key="15">
    <source>
        <dbReference type="Proteomes" id="UP000190961"/>
    </source>
</evidence>
<keyword evidence="7" id="KW-0067">ATP-binding</keyword>
<dbReference type="Pfam" id="PF00781">
    <property type="entry name" value="DAGK_cat"/>
    <property type="match status" value="1"/>
</dbReference>
<feature type="domain" description="DAGKc" evidence="13">
    <location>
        <begin position="1"/>
        <end position="108"/>
    </location>
</feature>
<dbReference type="GO" id="GO:0046872">
    <property type="term" value="F:metal ion binding"/>
    <property type="evidence" value="ECO:0007669"/>
    <property type="project" value="UniProtKB-KW"/>
</dbReference>
<keyword evidence="12" id="KW-1133">Transmembrane helix</keyword>
<keyword evidence="8" id="KW-0460">Magnesium</keyword>
<evidence type="ECO:0000256" key="4">
    <source>
        <dbReference type="ARBA" id="ARBA00022723"/>
    </source>
</evidence>
<proteinExistence type="predicted"/>
<evidence type="ECO:0000313" key="14">
    <source>
        <dbReference type="EMBL" id="SKC75608.1"/>
    </source>
</evidence>
<dbReference type="InterPro" id="IPR050187">
    <property type="entry name" value="Lipid_Phosphate_FormReg"/>
</dbReference>
<dbReference type="Gene3D" id="2.60.200.40">
    <property type="match status" value="1"/>
</dbReference>
<keyword evidence="15" id="KW-1185">Reference proteome</keyword>
<dbReference type="InterPro" id="IPR045540">
    <property type="entry name" value="YegS/DAGK_C"/>
</dbReference>
<evidence type="ECO:0000256" key="8">
    <source>
        <dbReference type="ARBA" id="ARBA00022842"/>
    </source>
</evidence>
<dbReference type="PANTHER" id="PTHR12358:SF106">
    <property type="entry name" value="LIPID KINASE YEGS"/>
    <property type="match status" value="1"/>
</dbReference>
<dbReference type="InterPro" id="IPR001206">
    <property type="entry name" value="Diacylglycerol_kinase_cat_dom"/>
</dbReference>
<evidence type="ECO:0000256" key="5">
    <source>
        <dbReference type="ARBA" id="ARBA00022741"/>
    </source>
</evidence>
<keyword evidence="10" id="KW-0594">Phospholipid biosynthesis</keyword>
<feature type="transmembrane region" description="Helical" evidence="12">
    <location>
        <begin position="141"/>
        <end position="158"/>
    </location>
</feature>
<dbReference type="GO" id="GO:0005886">
    <property type="term" value="C:plasma membrane"/>
    <property type="evidence" value="ECO:0007669"/>
    <property type="project" value="TreeGrafter"/>
</dbReference>
<comment type="cofactor">
    <cofactor evidence="1">
        <name>Mg(2+)</name>
        <dbReference type="ChEBI" id="CHEBI:18420"/>
    </cofactor>
</comment>
<evidence type="ECO:0000256" key="2">
    <source>
        <dbReference type="ARBA" id="ARBA00022516"/>
    </source>
</evidence>
<evidence type="ECO:0000256" key="9">
    <source>
        <dbReference type="ARBA" id="ARBA00023098"/>
    </source>
</evidence>
<keyword evidence="6 14" id="KW-0418">Kinase</keyword>
<protein>
    <submittedName>
        <fullName evidence="14">Lipid kinase, YegS/Rv2252/BmrU family</fullName>
    </submittedName>
</protein>
<keyword evidence="2" id="KW-0444">Lipid biosynthesis</keyword>
<keyword evidence="12" id="KW-0812">Transmembrane</keyword>
<keyword evidence="12" id="KW-0472">Membrane</keyword>
<name>A0A1T5LJK7_9BACT</name>
<dbReference type="InterPro" id="IPR016064">
    <property type="entry name" value="NAD/diacylglycerol_kinase_sf"/>
</dbReference>
<dbReference type="Proteomes" id="UP000190961">
    <property type="component" value="Unassembled WGS sequence"/>
</dbReference>
<keyword evidence="5" id="KW-0547">Nucleotide-binding</keyword>
<dbReference type="STRING" id="688867.SAMN05660236_3278"/>
<dbReference type="EMBL" id="FUZU01000002">
    <property type="protein sequence ID" value="SKC75608.1"/>
    <property type="molecule type" value="Genomic_DNA"/>
</dbReference>
<dbReference type="GO" id="GO:0008654">
    <property type="term" value="P:phospholipid biosynthetic process"/>
    <property type="evidence" value="ECO:0007669"/>
    <property type="project" value="UniProtKB-KW"/>
</dbReference>
<dbReference type="InterPro" id="IPR005218">
    <property type="entry name" value="Diacylglycerol/lipid_kinase"/>
</dbReference>
<organism evidence="14 15">
    <name type="scientific">Ohtaekwangia koreensis</name>
    <dbReference type="NCBI Taxonomy" id="688867"/>
    <lineage>
        <taxon>Bacteria</taxon>
        <taxon>Pseudomonadati</taxon>
        <taxon>Bacteroidota</taxon>
        <taxon>Cytophagia</taxon>
        <taxon>Cytophagales</taxon>
        <taxon>Fulvivirgaceae</taxon>
        <taxon>Ohtaekwangia</taxon>
    </lineage>
</organism>
<dbReference type="SUPFAM" id="SSF111331">
    <property type="entry name" value="NAD kinase/diacylglycerol kinase-like"/>
    <property type="match status" value="1"/>
</dbReference>
<evidence type="ECO:0000256" key="7">
    <source>
        <dbReference type="ARBA" id="ARBA00022840"/>
    </source>
</evidence>
<dbReference type="Pfam" id="PF19279">
    <property type="entry name" value="YegS_C"/>
    <property type="match status" value="1"/>
</dbReference>
<dbReference type="GO" id="GO:0005524">
    <property type="term" value="F:ATP binding"/>
    <property type="evidence" value="ECO:0007669"/>
    <property type="project" value="UniProtKB-KW"/>
</dbReference>
<evidence type="ECO:0000256" key="11">
    <source>
        <dbReference type="ARBA" id="ARBA00023264"/>
    </source>
</evidence>
<evidence type="ECO:0000256" key="1">
    <source>
        <dbReference type="ARBA" id="ARBA00001946"/>
    </source>
</evidence>
<evidence type="ECO:0000256" key="6">
    <source>
        <dbReference type="ARBA" id="ARBA00022777"/>
    </source>
</evidence>
<dbReference type="InterPro" id="IPR017438">
    <property type="entry name" value="ATP-NAD_kinase_N"/>
</dbReference>
<accession>A0A1T5LJK7</accession>
<dbReference type="NCBIfam" id="TIGR00147">
    <property type="entry name" value="YegS/Rv2252/BmrU family lipid kinase"/>
    <property type="match status" value="1"/>
</dbReference>
<dbReference type="AlphaFoldDB" id="A0A1T5LJK7"/>
<keyword evidence="11" id="KW-1208">Phospholipid metabolism</keyword>
<sequence length="279" mass="30999">MLRLVYKTEIYETLSRNDAVSLASKAVDKKYDVIIAAGGDGTLHQVINGVLKGRENYTDLPVIAVFPLGTGNDFARSIDIKSDPRQLMLLLKKFEPQLLDVGEVDYISDSGEKDHRYFINVADIGMGPEVVKRVLKSDRTFGSAIAYYISILITFFTYRPVVVTARNSTWNWQGKLRTFAVGNGQYYGHGLCVAPDAKTNDGIFDAFICGDVSVLDFIRHSIPMKSGKHIQHPEVFYKQADAIDFESEKTCLIEADGELLGKLPARVKVSSTKLKVLVP</sequence>
<dbReference type="Gene3D" id="3.40.50.10330">
    <property type="entry name" value="Probable inorganic polyphosphate/atp-NAD kinase, domain 1"/>
    <property type="match status" value="1"/>
</dbReference>